<gene>
    <name evidence="1" type="ORF">FA95DRAFT_1576811</name>
</gene>
<protein>
    <submittedName>
        <fullName evidence="1">Uncharacterized protein</fullName>
    </submittedName>
</protein>
<keyword evidence="2" id="KW-1185">Reference proteome</keyword>
<evidence type="ECO:0000313" key="2">
    <source>
        <dbReference type="Proteomes" id="UP000814033"/>
    </source>
</evidence>
<reference evidence="1" key="2">
    <citation type="journal article" date="2022" name="New Phytol.">
        <title>Evolutionary transition to the ectomycorrhizal habit in the genomes of a hyperdiverse lineage of mushroom-forming fungi.</title>
        <authorList>
            <person name="Looney B."/>
            <person name="Miyauchi S."/>
            <person name="Morin E."/>
            <person name="Drula E."/>
            <person name="Courty P.E."/>
            <person name="Kohler A."/>
            <person name="Kuo A."/>
            <person name="LaButti K."/>
            <person name="Pangilinan J."/>
            <person name="Lipzen A."/>
            <person name="Riley R."/>
            <person name="Andreopoulos W."/>
            <person name="He G."/>
            <person name="Johnson J."/>
            <person name="Nolan M."/>
            <person name="Tritt A."/>
            <person name="Barry K.W."/>
            <person name="Grigoriev I.V."/>
            <person name="Nagy L.G."/>
            <person name="Hibbett D."/>
            <person name="Henrissat B."/>
            <person name="Matheny P.B."/>
            <person name="Labbe J."/>
            <person name="Martin F.M."/>
        </authorList>
    </citation>
    <scope>NUCLEOTIDE SEQUENCE</scope>
    <source>
        <strain evidence="1">FP105234-sp</strain>
    </source>
</reference>
<evidence type="ECO:0000313" key="1">
    <source>
        <dbReference type="EMBL" id="KAI0040684.1"/>
    </source>
</evidence>
<dbReference type="EMBL" id="MU276175">
    <property type="protein sequence ID" value="KAI0040684.1"/>
    <property type="molecule type" value="Genomic_DNA"/>
</dbReference>
<reference evidence="1" key="1">
    <citation type="submission" date="2021-02" db="EMBL/GenBank/DDBJ databases">
        <authorList>
            <consortium name="DOE Joint Genome Institute"/>
            <person name="Ahrendt S."/>
            <person name="Looney B.P."/>
            <person name="Miyauchi S."/>
            <person name="Morin E."/>
            <person name="Drula E."/>
            <person name="Courty P.E."/>
            <person name="Chicoki N."/>
            <person name="Fauchery L."/>
            <person name="Kohler A."/>
            <person name="Kuo A."/>
            <person name="Labutti K."/>
            <person name="Pangilinan J."/>
            <person name="Lipzen A."/>
            <person name="Riley R."/>
            <person name="Andreopoulos W."/>
            <person name="He G."/>
            <person name="Johnson J."/>
            <person name="Barry K.W."/>
            <person name="Grigoriev I.V."/>
            <person name="Nagy L."/>
            <person name="Hibbett D."/>
            <person name="Henrissat B."/>
            <person name="Matheny P.B."/>
            <person name="Labbe J."/>
            <person name="Martin F."/>
        </authorList>
    </citation>
    <scope>NUCLEOTIDE SEQUENCE</scope>
    <source>
        <strain evidence="1">FP105234-sp</strain>
    </source>
</reference>
<proteinExistence type="predicted"/>
<comment type="caution">
    <text evidence="1">The sequence shown here is derived from an EMBL/GenBank/DDBJ whole genome shotgun (WGS) entry which is preliminary data.</text>
</comment>
<organism evidence="1 2">
    <name type="scientific">Auriscalpium vulgare</name>
    <dbReference type="NCBI Taxonomy" id="40419"/>
    <lineage>
        <taxon>Eukaryota</taxon>
        <taxon>Fungi</taxon>
        <taxon>Dikarya</taxon>
        <taxon>Basidiomycota</taxon>
        <taxon>Agaricomycotina</taxon>
        <taxon>Agaricomycetes</taxon>
        <taxon>Russulales</taxon>
        <taxon>Auriscalpiaceae</taxon>
        <taxon>Auriscalpium</taxon>
    </lineage>
</organism>
<name>A0ACB8R9B8_9AGAM</name>
<sequence>MTINELRLYVLSVEWERALAFYGAVFGEPEFNMFVMQGSVGFSTMPTKLNAPAEKYNGNPWTTTSPSSKRVARAKLEITGLDSMPRKTFFAGDKISVWDISSRYRGPPPKDARESPQQVMRGFPSYAEKWEGEIPHDSLVTVFHTASTYGASPPNLSFNIQGVLILALPLSDVGVGSTKSGRRK</sequence>
<dbReference type="Proteomes" id="UP000814033">
    <property type="component" value="Unassembled WGS sequence"/>
</dbReference>
<accession>A0ACB8R9B8</accession>